<protein>
    <submittedName>
        <fullName evidence="1">Uncharacterized protein</fullName>
    </submittedName>
</protein>
<gene>
    <name evidence="1" type="ORF">HLB23_00020</name>
</gene>
<sequence length="65" mass="6349">MCALRGIFVGALIGAATLIGGGAAMAAPLPLESHTAAAESVATPDCSGVIHPLQRMTCLLSSLSG</sequence>
<comment type="caution">
    <text evidence="1">The sequence shown here is derived from an EMBL/GenBank/DDBJ whole genome shotgun (WGS) entry which is preliminary data.</text>
</comment>
<name>A0A849C5M7_9NOCA</name>
<proteinExistence type="predicted"/>
<dbReference type="AlphaFoldDB" id="A0A849C5M7"/>
<organism evidence="1 2">
    <name type="scientific">Nocardia uniformis</name>
    <dbReference type="NCBI Taxonomy" id="53432"/>
    <lineage>
        <taxon>Bacteria</taxon>
        <taxon>Bacillati</taxon>
        <taxon>Actinomycetota</taxon>
        <taxon>Actinomycetes</taxon>
        <taxon>Mycobacteriales</taxon>
        <taxon>Nocardiaceae</taxon>
        <taxon>Nocardia</taxon>
    </lineage>
</organism>
<evidence type="ECO:0000313" key="2">
    <source>
        <dbReference type="Proteomes" id="UP000586827"/>
    </source>
</evidence>
<evidence type="ECO:0000313" key="1">
    <source>
        <dbReference type="EMBL" id="NNH68281.1"/>
    </source>
</evidence>
<dbReference type="RefSeq" id="WP_067527491.1">
    <property type="nucleotide sequence ID" value="NZ_JABELX010000001.1"/>
</dbReference>
<reference evidence="1 2" key="1">
    <citation type="submission" date="2020-05" db="EMBL/GenBank/DDBJ databases">
        <title>MicrobeNet Type strains.</title>
        <authorList>
            <person name="Nicholson A.C."/>
        </authorList>
    </citation>
    <scope>NUCLEOTIDE SEQUENCE [LARGE SCALE GENOMIC DNA]</scope>
    <source>
        <strain evidence="1 2">JCM 3224</strain>
    </source>
</reference>
<keyword evidence="2" id="KW-1185">Reference proteome</keyword>
<accession>A0A849C5M7</accession>
<dbReference type="EMBL" id="JABELX010000001">
    <property type="protein sequence ID" value="NNH68281.1"/>
    <property type="molecule type" value="Genomic_DNA"/>
</dbReference>
<dbReference type="Proteomes" id="UP000586827">
    <property type="component" value="Unassembled WGS sequence"/>
</dbReference>